<dbReference type="Pfam" id="PF07693">
    <property type="entry name" value="KAP_NTPase"/>
    <property type="match status" value="1"/>
</dbReference>
<sequence>MKEKHSAKPVMPDRPVSHPDEDRYGFRHVAQQLARSVMGVGREGCAVIGIEGPWGSGKTSLLNLLRTALEEEPEDNTFVLSISPWLDGGNNSTVESLLIPVAAIIAVEEEKRLSPVQRRSLKKKKQLTETAGNVLRYTQVTARHLAPAAEIAALFPGIPNASGVLKALSEADLKGKGKTTAELRAEIAEKIVALDLSFIVLLDDLDRLEPAQAIEVIRLVKSVADFPRFRYLMCYDRAVLAQAIQNGLGVADGDLYLQKIVQISFLLPRPEAFDLRREFYAGALSLYQSVNGTKPDQSIINDLSLVTGTYGASLKTPREVQLALNGLAFRYSGIRDYVYLPDLCFLQLIHVTHNALYNWIEEYLTERAVVESGDGSVSEEEKKTLTKELGACLSRFKSSEAKSATSLCRLIPGISGYKIENLSLFGPIPDEEKAEMTTKRRLGSGAYWRYYFAFSSPQNVLPPDYFNHLFGMACSAETHSALAEELLGRISSNGVSSRTWFEHILSQLTWPMINTRSENECAGMLDFFFNFGDEIIASYRQRNRWFSRYDLDLNRVVDRFLKKMFDANREEAMTLLLSLTKKGGALFWIADYIRDLLWQNGLVGNRFVSEQERVLTNDELGQVRSHFLKRISSDKRMSQLPVGISLRSFVWAWRDIAGEDALKSWVVQHSASDEGFLTLMLGLRNHIISSSRGHYLTLNISEIGYMFGGDELLLEKLERIEAEGKFPAQTEEIRDAIGLSKSF</sequence>
<reference evidence="3 4" key="1">
    <citation type="submission" date="2018-03" db="EMBL/GenBank/DDBJ databases">
        <title>Draft genome sequence of the first documented clinical Siccibacter turicensis isolate in Austria.</title>
        <authorList>
            <person name="Lepuschitz S."/>
            <person name="Pekard-Amenitsch S."/>
            <person name="Haunold R."/>
            <person name="Schill S."/>
            <person name="Mach R."/>
            <person name="Allerberger F."/>
            <person name="Ruppitsch W."/>
            <person name="Forsythe S.J."/>
        </authorList>
    </citation>
    <scope>NUCLEOTIDE SEQUENCE [LARGE SCALE GENOMIC DNA]</scope>
    <source>
        <strain evidence="3 4">6100069499-17</strain>
    </source>
</reference>
<protein>
    <submittedName>
        <fullName evidence="3">NTPase</fullName>
    </submittedName>
</protein>
<accession>A0A2P8VI55</accession>
<dbReference type="Gene3D" id="3.40.50.300">
    <property type="entry name" value="P-loop containing nucleotide triphosphate hydrolases"/>
    <property type="match status" value="1"/>
</dbReference>
<name>A0A2P8VI55_9ENTR</name>
<proteinExistence type="predicted"/>
<comment type="caution">
    <text evidence="3">The sequence shown here is derived from an EMBL/GenBank/DDBJ whole genome shotgun (WGS) entry which is preliminary data.</text>
</comment>
<dbReference type="AlphaFoldDB" id="A0A2P8VI55"/>
<keyword evidence="4" id="KW-1185">Reference proteome</keyword>
<evidence type="ECO:0000259" key="2">
    <source>
        <dbReference type="Pfam" id="PF07693"/>
    </source>
</evidence>
<dbReference type="RefSeq" id="WP_106877726.1">
    <property type="nucleotide sequence ID" value="NZ_PYEP01000006.1"/>
</dbReference>
<dbReference type="EMBL" id="PYEP01000006">
    <property type="protein sequence ID" value="PSN06768.1"/>
    <property type="molecule type" value="Genomic_DNA"/>
</dbReference>
<dbReference type="PANTHER" id="PTHR22674">
    <property type="entry name" value="NTPASE, KAP FAMILY P-LOOP DOMAIN-CONTAINING 1"/>
    <property type="match status" value="1"/>
</dbReference>
<dbReference type="PANTHER" id="PTHR22674:SF6">
    <property type="entry name" value="NTPASE KAP FAMILY P-LOOP DOMAIN-CONTAINING PROTEIN 1"/>
    <property type="match status" value="1"/>
</dbReference>
<dbReference type="InterPro" id="IPR011646">
    <property type="entry name" value="KAP_P-loop"/>
</dbReference>
<dbReference type="InterPro" id="IPR027417">
    <property type="entry name" value="P-loop_NTPase"/>
</dbReference>
<dbReference type="InterPro" id="IPR052754">
    <property type="entry name" value="NTPase_KAP_P-loop"/>
</dbReference>
<feature type="region of interest" description="Disordered" evidence="1">
    <location>
        <begin position="1"/>
        <end position="22"/>
    </location>
</feature>
<evidence type="ECO:0000256" key="1">
    <source>
        <dbReference type="SAM" id="MobiDB-lite"/>
    </source>
</evidence>
<dbReference type="SUPFAM" id="SSF52540">
    <property type="entry name" value="P-loop containing nucleoside triphosphate hydrolases"/>
    <property type="match status" value="1"/>
</dbReference>
<dbReference type="Proteomes" id="UP000240212">
    <property type="component" value="Unassembled WGS sequence"/>
</dbReference>
<evidence type="ECO:0000313" key="3">
    <source>
        <dbReference type="EMBL" id="PSN06768.1"/>
    </source>
</evidence>
<dbReference type="OrthoDB" id="88903at2"/>
<evidence type="ECO:0000313" key="4">
    <source>
        <dbReference type="Proteomes" id="UP000240212"/>
    </source>
</evidence>
<feature type="domain" description="KAP NTPase" evidence="2">
    <location>
        <begin position="26"/>
        <end position="331"/>
    </location>
</feature>
<organism evidence="3 4">
    <name type="scientific">Siccibacter turicensis</name>
    <dbReference type="NCBI Taxonomy" id="357233"/>
    <lineage>
        <taxon>Bacteria</taxon>
        <taxon>Pseudomonadati</taxon>
        <taxon>Pseudomonadota</taxon>
        <taxon>Gammaproteobacteria</taxon>
        <taxon>Enterobacterales</taxon>
        <taxon>Enterobacteriaceae</taxon>
        <taxon>Siccibacter</taxon>
    </lineage>
</organism>
<gene>
    <name evidence="3" type="ORF">C7G83_14255</name>
</gene>